<dbReference type="InterPro" id="IPR022617">
    <property type="entry name" value="Rad60/SUMO-like_dom"/>
</dbReference>
<dbReference type="InterPro" id="IPR000626">
    <property type="entry name" value="Ubiquitin-like_dom"/>
</dbReference>
<evidence type="ECO:0000313" key="4">
    <source>
        <dbReference type="WBParaSite" id="nRc.2.0.1.t47810-RA"/>
    </source>
</evidence>
<reference evidence="4" key="1">
    <citation type="submission" date="2022-11" db="UniProtKB">
        <authorList>
            <consortium name="WormBaseParasite"/>
        </authorList>
    </citation>
    <scope>IDENTIFICATION</scope>
</reference>
<proteinExistence type="predicted"/>
<protein>
    <submittedName>
        <fullName evidence="4">Ubiquitin-like domain-containing protein</fullName>
    </submittedName>
</protein>
<dbReference type="SUPFAM" id="SSF54236">
    <property type="entry name" value="Ubiquitin-like"/>
    <property type="match status" value="1"/>
</dbReference>
<name>A0A915L9K4_ROMCU</name>
<dbReference type="Gene3D" id="3.10.20.90">
    <property type="entry name" value="Phosphatidylinositol 3-kinase Catalytic Subunit, Chain A, domain 1"/>
    <property type="match status" value="1"/>
</dbReference>
<evidence type="ECO:0000256" key="1">
    <source>
        <dbReference type="SAM" id="MobiDB-lite"/>
    </source>
</evidence>
<feature type="compositionally biased region" description="Low complexity" evidence="1">
    <location>
        <begin position="64"/>
        <end position="81"/>
    </location>
</feature>
<dbReference type="InterPro" id="IPR029071">
    <property type="entry name" value="Ubiquitin-like_domsf"/>
</dbReference>
<dbReference type="WBParaSite" id="nRc.2.0.1.t47810-RA">
    <property type="protein sequence ID" value="nRc.2.0.1.t47810-RA"/>
    <property type="gene ID" value="nRc.2.0.1.g47810"/>
</dbReference>
<dbReference type="Pfam" id="PF11976">
    <property type="entry name" value="Rad60-SLD"/>
    <property type="match status" value="1"/>
</dbReference>
<sequence>MHCSAYSTATIDDRDLFAIRHNPSSSLTYTTTTGEPVSLFVTGAANQIAIPNMNVDPQQQIQIQIQQQQQQSNRNQRQVVSTDNNNHKSHNVPGTSNQQQQQQQNSAFMKETIEYLDCTAQNLKLYANLNVNNDGKKLELLKTIHARSMELFNLTMWINEEERSKSQFFDFIWKEVIPNAVQQQQLPPVQSSSDQSDDEKFVKVTVVSPQNAGQVDEVRFRIRSTTELGKLKKAYADRLGLSIYRLRFVYRNRVIKDEETPQMAERFMLLAIRSVEKGEYK</sequence>
<keyword evidence="3" id="KW-1185">Reference proteome</keyword>
<feature type="domain" description="Ubiquitin-like" evidence="2">
    <location>
        <begin position="202"/>
        <end position="260"/>
    </location>
</feature>
<organism evidence="3 4">
    <name type="scientific">Romanomermis culicivorax</name>
    <name type="common">Nematode worm</name>
    <dbReference type="NCBI Taxonomy" id="13658"/>
    <lineage>
        <taxon>Eukaryota</taxon>
        <taxon>Metazoa</taxon>
        <taxon>Ecdysozoa</taxon>
        <taxon>Nematoda</taxon>
        <taxon>Enoplea</taxon>
        <taxon>Dorylaimia</taxon>
        <taxon>Mermithida</taxon>
        <taxon>Mermithoidea</taxon>
        <taxon>Mermithidae</taxon>
        <taxon>Romanomermis</taxon>
    </lineage>
</organism>
<feature type="region of interest" description="Disordered" evidence="1">
    <location>
        <begin position="64"/>
        <end position="105"/>
    </location>
</feature>
<evidence type="ECO:0000313" key="3">
    <source>
        <dbReference type="Proteomes" id="UP000887565"/>
    </source>
</evidence>
<accession>A0A915L9K4</accession>
<dbReference type="PROSITE" id="PS50053">
    <property type="entry name" value="UBIQUITIN_2"/>
    <property type="match status" value="1"/>
</dbReference>
<evidence type="ECO:0000259" key="2">
    <source>
        <dbReference type="PROSITE" id="PS50053"/>
    </source>
</evidence>
<dbReference type="AlphaFoldDB" id="A0A915L9K4"/>
<dbReference type="Proteomes" id="UP000887565">
    <property type="component" value="Unplaced"/>
</dbReference>